<keyword evidence="5" id="KW-1185">Reference proteome</keyword>
<feature type="compositionally biased region" description="Low complexity" evidence="1">
    <location>
        <begin position="2390"/>
        <end position="2407"/>
    </location>
</feature>
<evidence type="ECO:0000256" key="1">
    <source>
        <dbReference type="SAM" id="MobiDB-lite"/>
    </source>
</evidence>
<dbReference type="Gene3D" id="3.30.565.10">
    <property type="entry name" value="Histidine kinase-like ATPase, C-terminal domain"/>
    <property type="match status" value="1"/>
</dbReference>
<sequence>MPSPRGGRGAGGFRVVAGGKGGDAVNGGRGGRGRGRGKGGKGGATGGDWTCRRCETSGNFASRRECHRCGAPRGATPSKSAVARADPKVVSKHAKTLRKRLCEKGEAVRLLELLDQTCLALGVRYLDELGLRIQDVDELRALRHLEGLVELQISAFVESRFVATLFDLEAELVSVHGLRESFDELRLGPLLQQPLVGSKFLPDPALRTIPQLSLGDVLKGLHRYRTETKNFKNVELVAFLNWLAAKRGASSPRSLCVAVNKYAIGSMIKFSGKAGRDAKAAREKAMRELVNESKAEYKAELKTQEAAGKGAVRTAAVLSTAARDLAADAAGWAATDRFDVVAANLAGDVVEAVRRRPRKYAKHAAAVAELAACYALTLVGSGVDVEASRRTIEEARGLSDEDLSRELSLALDSGDDDHPSVVAALAAAEAALVERLQVPSIDALRRGSFLAFAARAPDAADLLARTVCKRFAGKADAGDEEDKEAGDGAAALAALADACEEVLAAAPDSPLQALAALEAALTARAGADAFAGGSFAAWLAAAADEDEGVRALVGGGGGGPAPPRFAERVATAAATLGPDVLAGDGARAALAARAGVADLAALGCGVDVAAFAARCASNARPEVREHVVDYVAPGTPRASATASAGDRLARAVASAPDLEDLSARLRWRAAGHERRHGDLADFCATCGVSVVVTDGSVHKLRSDASFEELGAAAVAGDASTATAHAVTLMARGDAAPELLRACFGEALLRLGAEGADVPAFVCQSLLRTPGPLRPSVADALVPALEAQRGSTKRTEADLLAAAGDAVGALHDLAVRAEDIDGSRTYPLLLEDYWKIVDSPPKRAKAPPVAVAPIAKAPTVDTDAGATTAEAVATETEDVENDARAANDADAPSLPADDVAAAAPVADEGDEAPAAVLADIRKGFGLDTVDASIDVSQSLQLQALDNALKVIARDIYSKDSHFLLELLQNADDNDYPSNATPTIVFDASPDSIVVRNNETGFRERHVRALCHVGASSKGVGGSGYIGQKGIGFKSVFRVSDRPEIHSRGYAFSLDQHMVVPRPCVDASPACRTWLAAAGLKKVPAQGTTILLPLTEEFRGEAKRAELAEKIGEIDPLLLLFLNRVRRIDVVERSGDEEDAATTRSMRRQDVASGTASVVTLTDAVGGGETTTTWLVVKREVETVSWARRGDAAKTVLAAAFDAGAARRADDEPLPVFAFLPIAPANLAFVLHADWILASSRETVREDSAWNQWLRSEAASLYVDALRAVQAGAGQALDGFGVARVLDALPVEHEVVGFFRPLAADIARRVRGVPCVLAADGSWVLPSKALAVPERLRIDPSSQLAAEFARLDLWPLDAGFQLRLRPQTLAALGVEELDAAHALKLGKALAAAGRLTPALFRQWAVLLYRAAGKRGGLSRASKAELQGLSVIPLAGGGLGCVDDAPIYVFQQSDQKAATLDCFDTVKEKLRIVDASLLAAAPARPMVLSVLRDAGVVDASPDTVVTQHVIPALVEGGCDRSTVIAYWRLIRALLAKGEGRRGLQAKVERGKREEIIKRLHDAAVPVCVRAADGKKGFESRGVAFPRDADVFLAREHGASSDALAELGTLARRLGWSYAAIGELAGPTSGRPQAWVELLRDVGCVEGPKPRPRVVPRDAWPETWAAAAAKAGLSSEAALEARDLHSETLKSLLEELSRDERPKQWVIAALCEVATTCAMAAASTATIARVGAAVPKGGALVPSQVHVGTTATVLSSLAMLLSETAWLPGGGTSGAVRLFRPRDLYSPLNNDAERYGGGFAPMPTPNLRKVLRDNATAYQRLGLRKTFGANDALALLETWAAEGGAFETSVAHMESLYRLLASELVGAHGDAVRAFFAAKDRPCVWVPDYRYEAATVPRDRYDGSFRDEDGKLKRVPGRFYALDACVWADHSRVLDSCVHRGVEAPRVLQRHYATLQRFWCRMFCSACFAGRLGARGTAGCRNCVDNGISSGLPKALLAQAAPLESHFTIAAALAASDAPYTSKRDDVLKVLMVVSFEILTGCLSAYPTADFVPHLLKGKRVWPTLAGTFEASGDDVLLAIDDAPALREALFADKKADVASAIAIVEPDVAKPDPVDLTMLGIPRDQQESWLAERLDAARREGVVIPPVAAKRQTAGERLLAEFDALSASARPLLAQLGVRPLSQLVDTKTYPEGVRFARHQLHDELASLLPHAQRWLRSELPAAYEVNGAVWARTVAGLRACVCDELEVVHSVAGRVVRVPKAAFINDGSTLYVAKTTLEDDDYDAILSAVSELLCGPGDRATELTDFLVLAKSSGERLFERRGIAPLPSDETPWQAAGIEAAMAHDAPIGPPAIQDDDDDDDESEESEEEAAPAPAKAPRKKREDTTPGACWPPTAAQAAQRWPPAQPSAEPEPVERRDATKEAASASRCDPRVAPSSPPPVPPEAPAASDGDWFDGVENDAAAVAEEDISPAPPMPPAPPVAEAPEQDVDAARLVGELHAAFLARDAAAELAALQELLARPAGPGDAALSEFVWPVLSAARDHDAMGPVGFGSGGGGGGGGNGGGSGGRPLDLVAFLASADLAHHAERLRAEDIESLDDLALLNSEDIEACGIPAADAARIEAALAALHLGGGGGGTGGGGGAGAVSSADGATGSGPFVPRRSSELASFLASERPVSPEDATEFSRYLPRGDPTAAQQQLGRAGEALAAAYLRRAAERGELADSVGPGSWLVIWRNMGEERGEPWDILLKGSSGDDAWVEVKTTMVDDEHKPMEVSLNHLDFARVHPGSYFILRVFAAPAGGSFEARRVALYGRVAAAIETKAISLLLKM</sequence>
<dbReference type="Pfam" id="PF13020">
    <property type="entry name" value="NOV_C"/>
    <property type="match status" value="1"/>
</dbReference>
<dbReference type="SUPFAM" id="SSF55874">
    <property type="entry name" value="ATPase domain of HSP90 chaperone/DNA topoisomerase II/histidine kinase"/>
    <property type="match status" value="1"/>
</dbReference>
<dbReference type="InterPro" id="IPR052957">
    <property type="entry name" value="Auxin_embryo_med"/>
</dbReference>
<dbReference type="OrthoDB" id="78013at2759"/>
<dbReference type="PANTHER" id="PTHR32387:SF0">
    <property type="entry name" value="PROTEIN NO VEIN"/>
    <property type="match status" value="1"/>
</dbReference>
<feature type="domain" description="Protein NO VEIN C-terminal" evidence="2">
    <location>
        <begin position="2719"/>
        <end position="2796"/>
    </location>
</feature>
<gene>
    <name evidence="4" type="ORF">PECAL_1P02860</name>
</gene>
<feature type="compositionally biased region" description="Acidic residues" evidence="1">
    <location>
        <begin position="2352"/>
        <end position="2368"/>
    </location>
</feature>
<reference evidence="4" key="1">
    <citation type="submission" date="2021-11" db="EMBL/GenBank/DDBJ databases">
        <authorList>
            <consortium name="Genoscope - CEA"/>
            <person name="William W."/>
        </authorList>
    </citation>
    <scope>NUCLEOTIDE SEQUENCE</scope>
</reference>
<dbReference type="NCBIfam" id="NF047352">
    <property type="entry name" value="P_loop_sacsin"/>
    <property type="match status" value="1"/>
</dbReference>
<dbReference type="InterPro" id="IPR036890">
    <property type="entry name" value="HATPase_C_sf"/>
</dbReference>
<dbReference type="EMBL" id="CAKKNE010000001">
    <property type="protein sequence ID" value="CAH0363943.1"/>
    <property type="molecule type" value="Genomic_DNA"/>
</dbReference>
<protein>
    <recommendedName>
        <fullName evidence="6">Protein NO VEIN C-terminal domain-containing protein</fullName>
    </recommendedName>
</protein>
<accession>A0A8J2S477</accession>
<feature type="domain" description="Ephrin receptor 1 SAM" evidence="3">
    <location>
        <begin position="2569"/>
        <end position="2623"/>
    </location>
</feature>
<evidence type="ECO:0000313" key="4">
    <source>
        <dbReference type="EMBL" id="CAH0363943.1"/>
    </source>
</evidence>
<feature type="region of interest" description="Disordered" evidence="1">
    <location>
        <begin position="872"/>
        <end position="894"/>
    </location>
</feature>
<dbReference type="Pfam" id="PF22993">
    <property type="entry name" value="SAM_EPH"/>
    <property type="match status" value="1"/>
</dbReference>
<evidence type="ECO:0000313" key="5">
    <source>
        <dbReference type="Proteomes" id="UP000789595"/>
    </source>
</evidence>
<proteinExistence type="predicted"/>
<evidence type="ECO:0000259" key="2">
    <source>
        <dbReference type="Pfam" id="PF13020"/>
    </source>
</evidence>
<evidence type="ECO:0008006" key="6">
    <source>
        <dbReference type="Google" id="ProtNLM"/>
    </source>
</evidence>
<organism evidence="4 5">
    <name type="scientific">Pelagomonas calceolata</name>
    <dbReference type="NCBI Taxonomy" id="35677"/>
    <lineage>
        <taxon>Eukaryota</taxon>
        <taxon>Sar</taxon>
        <taxon>Stramenopiles</taxon>
        <taxon>Ochrophyta</taxon>
        <taxon>Pelagophyceae</taxon>
        <taxon>Pelagomonadales</taxon>
        <taxon>Pelagomonadaceae</taxon>
        <taxon>Pelagomonas</taxon>
    </lineage>
</organism>
<feature type="compositionally biased region" description="Pro residues" evidence="1">
    <location>
        <begin position="2434"/>
        <end position="2443"/>
    </location>
</feature>
<dbReference type="Gene3D" id="4.10.1060.10">
    <property type="entry name" value="Zinc finger, RanBP2-type"/>
    <property type="match status" value="1"/>
</dbReference>
<evidence type="ECO:0000259" key="3">
    <source>
        <dbReference type="Pfam" id="PF22993"/>
    </source>
</evidence>
<feature type="compositionally biased region" description="Gly residues" evidence="1">
    <location>
        <begin position="1"/>
        <end position="30"/>
    </location>
</feature>
<dbReference type="PANTHER" id="PTHR32387">
    <property type="entry name" value="WU:FJ29H11"/>
    <property type="match status" value="1"/>
</dbReference>
<feature type="region of interest" description="Disordered" evidence="1">
    <location>
        <begin position="1"/>
        <end position="45"/>
    </location>
</feature>
<feature type="compositionally biased region" description="Pro residues" evidence="1">
    <location>
        <begin position="2469"/>
        <end position="2480"/>
    </location>
</feature>
<dbReference type="Proteomes" id="UP000789595">
    <property type="component" value="Unassembled WGS sequence"/>
</dbReference>
<dbReference type="InterPro" id="IPR054590">
    <property type="entry name" value="EPH_SAM"/>
</dbReference>
<dbReference type="InterPro" id="IPR024975">
    <property type="entry name" value="NOV_C"/>
</dbReference>
<comment type="caution">
    <text evidence="4">The sequence shown here is derived from an EMBL/GenBank/DDBJ whole genome shotgun (WGS) entry which is preliminary data.</text>
</comment>
<feature type="region of interest" description="Disordered" evidence="1">
    <location>
        <begin position="2344"/>
        <end position="2482"/>
    </location>
</feature>
<name>A0A8J2S477_9STRA</name>